<dbReference type="AlphaFoldDB" id="A0A897MY26"/>
<dbReference type="RefSeq" id="WP_229114870.1">
    <property type="nucleotide sequence ID" value="NZ_CP064787.1"/>
</dbReference>
<accession>A0A897MY26</accession>
<dbReference type="EMBL" id="CP064787">
    <property type="protein sequence ID" value="QSG05171.1"/>
    <property type="molecule type" value="Genomic_DNA"/>
</dbReference>
<dbReference type="GeneID" id="68854453"/>
<organism evidence="1 2">
    <name type="scientific">Halapricum desulfuricans</name>
    <dbReference type="NCBI Taxonomy" id="2841257"/>
    <lineage>
        <taxon>Archaea</taxon>
        <taxon>Methanobacteriati</taxon>
        <taxon>Methanobacteriota</taxon>
        <taxon>Stenosarchaea group</taxon>
        <taxon>Halobacteria</taxon>
        <taxon>Halobacteriales</taxon>
        <taxon>Haloarculaceae</taxon>
        <taxon>Halapricum</taxon>
    </lineage>
</organism>
<sequence length="53" mass="5717">MICPSCDFEFDPSRGLQCPRCGAAIDCSEIGCANCDACNDVFQQIGRKIRSGD</sequence>
<protein>
    <submittedName>
        <fullName evidence="1">Uncharacterized protein</fullName>
    </submittedName>
</protein>
<proteinExistence type="predicted"/>
<evidence type="ECO:0000313" key="2">
    <source>
        <dbReference type="Proteomes" id="UP000663525"/>
    </source>
</evidence>
<reference evidence="1" key="1">
    <citation type="submission" date="2020-11" db="EMBL/GenBank/DDBJ databases">
        <title>Carbohydrate-dependent, anaerobic sulfur respiration: A novel catabolism in halophilic archaea.</title>
        <authorList>
            <person name="Sorokin D.Y."/>
            <person name="Messina E."/>
            <person name="Smedile F."/>
            <person name="La Cono V."/>
            <person name="Hallsworth J.E."/>
            <person name="Yakimov M.M."/>
        </authorList>
    </citation>
    <scope>NUCLEOTIDE SEQUENCE</scope>
    <source>
        <strain evidence="1">HSR12-1</strain>
    </source>
</reference>
<name>A0A897MY26_9EURY</name>
<gene>
    <name evidence="1" type="ORF">HSR121_0819</name>
</gene>
<evidence type="ECO:0000313" key="1">
    <source>
        <dbReference type="EMBL" id="QSG05171.1"/>
    </source>
</evidence>
<dbReference type="Proteomes" id="UP000663525">
    <property type="component" value="Chromosome"/>
</dbReference>